<proteinExistence type="predicted"/>
<dbReference type="InterPro" id="IPR025331">
    <property type="entry name" value="TNT"/>
</dbReference>
<feature type="domain" description="TNT" evidence="1">
    <location>
        <begin position="3"/>
        <end position="41"/>
    </location>
</feature>
<keyword evidence="3" id="KW-1185">Reference proteome</keyword>
<evidence type="ECO:0000259" key="1">
    <source>
        <dbReference type="Pfam" id="PF14021"/>
    </source>
</evidence>
<accession>A0ABW1PZI4</accession>
<comment type="caution">
    <text evidence="2">The sequence shown here is derived from an EMBL/GenBank/DDBJ whole genome shotgun (WGS) entry which is preliminary data.</text>
</comment>
<organism evidence="2 3">
    <name type="scientific">Citrobacter bitternis</name>
    <dbReference type="NCBI Taxonomy" id="1585982"/>
    <lineage>
        <taxon>Bacteria</taxon>
        <taxon>Pseudomonadati</taxon>
        <taxon>Pseudomonadota</taxon>
        <taxon>Gammaproteobacteria</taxon>
        <taxon>Enterobacterales</taxon>
        <taxon>Enterobacteriaceae</taxon>
        <taxon>Citrobacter</taxon>
    </lineage>
</organism>
<reference evidence="3" key="1">
    <citation type="journal article" date="2019" name="Int. J. Syst. Evol. Microbiol.">
        <title>The Global Catalogue of Microorganisms (GCM) 10K type strain sequencing project: providing services to taxonomists for standard genome sequencing and annotation.</title>
        <authorList>
            <consortium name="The Broad Institute Genomics Platform"/>
            <consortium name="The Broad Institute Genome Sequencing Center for Infectious Disease"/>
            <person name="Wu L."/>
            <person name="Ma J."/>
        </authorList>
    </citation>
    <scope>NUCLEOTIDE SEQUENCE [LARGE SCALE GENOMIC DNA]</scope>
    <source>
        <strain evidence="3">JCM30009</strain>
    </source>
</reference>
<evidence type="ECO:0000313" key="3">
    <source>
        <dbReference type="Proteomes" id="UP001596169"/>
    </source>
</evidence>
<name>A0ABW1PZI4_9ENTR</name>
<dbReference type="EMBL" id="JBHSRG010000004">
    <property type="protein sequence ID" value="MFC6121073.1"/>
    <property type="molecule type" value="Genomic_DNA"/>
</dbReference>
<dbReference type="Pfam" id="PF14021">
    <property type="entry name" value="TNT"/>
    <property type="match status" value="1"/>
</dbReference>
<gene>
    <name evidence="2" type="ORF">ACFPZP_08350</name>
</gene>
<evidence type="ECO:0000313" key="2">
    <source>
        <dbReference type="EMBL" id="MFC6121073.1"/>
    </source>
</evidence>
<dbReference type="Proteomes" id="UP001596169">
    <property type="component" value="Unassembled WGS sequence"/>
</dbReference>
<dbReference type="RefSeq" id="WP_223878706.1">
    <property type="nucleotide sequence ID" value="NZ_JBHSRG010000004.1"/>
</dbReference>
<protein>
    <submittedName>
        <fullName evidence="2">Glycohydrolase toxin TNT-related protein</fullName>
    </submittedName>
</protein>
<sequence>MYFERRTLPLDTLNKPYKVNEVLVSIHADTGPAIPWFNQPGWRYRQTL</sequence>